<dbReference type="GO" id="GO:0045333">
    <property type="term" value="P:cellular respiration"/>
    <property type="evidence" value="ECO:0007669"/>
    <property type="project" value="UniProtKB-ARBA"/>
</dbReference>
<comment type="cofactor">
    <cofactor evidence="2">
        <name>thiamine diphosphate</name>
        <dbReference type="ChEBI" id="CHEBI:58937"/>
    </cofactor>
</comment>
<dbReference type="GO" id="GO:0030976">
    <property type="term" value="F:thiamine pyrophosphate binding"/>
    <property type="evidence" value="ECO:0007669"/>
    <property type="project" value="InterPro"/>
</dbReference>
<evidence type="ECO:0000256" key="2">
    <source>
        <dbReference type="ARBA" id="ARBA00001964"/>
    </source>
</evidence>
<dbReference type="InterPro" id="IPR032686">
    <property type="entry name" value="PFO_beta_C"/>
</dbReference>
<proteinExistence type="predicted"/>
<keyword evidence="8" id="KW-0411">Iron-sulfur</keyword>
<evidence type="ECO:0000256" key="7">
    <source>
        <dbReference type="ARBA" id="ARBA00023004"/>
    </source>
</evidence>
<evidence type="ECO:0000256" key="4">
    <source>
        <dbReference type="ARBA" id="ARBA00022723"/>
    </source>
</evidence>
<reference evidence="13" key="1">
    <citation type="submission" date="2016-10" db="EMBL/GenBank/DDBJ databases">
        <authorList>
            <person name="Varghese N."/>
            <person name="Submissions S."/>
        </authorList>
    </citation>
    <scope>NUCLEOTIDE SEQUENCE [LARGE SCALE GENOMIC DNA]</scope>
    <source>
        <strain evidence="13">DSM 8415</strain>
    </source>
</reference>
<dbReference type="OrthoDB" id="9775140at2"/>
<dbReference type="InterPro" id="IPR011766">
    <property type="entry name" value="TPP_enzyme_TPP-bd"/>
</dbReference>
<evidence type="ECO:0000256" key="9">
    <source>
        <dbReference type="ARBA" id="ARBA00023052"/>
    </source>
</evidence>
<evidence type="ECO:0000256" key="6">
    <source>
        <dbReference type="ARBA" id="ARBA00023002"/>
    </source>
</evidence>
<name>A0A1G6MLC8_9BACT</name>
<dbReference type="EMBL" id="FMYU01000006">
    <property type="protein sequence ID" value="SDC56290.1"/>
    <property type="molecule type" value="Genomic_DNA"/>
</dbReference>
<keyword evidence="7" id="KW-0408">Iron</keyword>
<accession>A0A1G6MLC8</accession>
<dbReference type="PANTHER" id="PTHR48084">
    <property type="entry name" value="2-OXOGLUTARATE OXIDOREDUCTASE SUBUNIT KORB-RELATED"/>
    <property type="match status" value="1"/>
</dbReference>
<feature type="domain" description="Thiamine pyrophosphate enzyme TPP-binding" evidence="10">
    <location>
        <begin position="58"/>
        <end position="198"/>
    </location>
</feature>
<keyword evidence="5" id="KW-0460">Magnesium</keyword>
<dbReference type="Gene3D" id="3.40.50.970">
    <property type="match status" value="1"/>
</dbReference>
<dbReference type="GO" id="GO:0016625">
    <property type="term" value="F:oxidoreductase activity, acting on the aldehyde or oxo group of donors, iron-sulfur protein as acceptor"/>
    <property type="evidence" value="ECO:0007669"/>
    <property type="project" value="UniProtKB-ARBA"/>
</dbReference>
<dbReference type="SUPFAM" id="SSF52518">
    <property type="entry name" value="Thiamin diphosphate-binding fold (THDP-binding)"/>
    <property type="match status" value="1"/>
</dbReference>
<comment type="cofactor">
    <cofactor evidence="1">
        <name>Mg(2+)</name>
        <dbReference type="ChEBI" id="CHEBI:18420"/>
    </cofactor>
</comment>
<evidence type="ECO:0000313" key="12">
    <source>
        <dbReference type="EMBL" id="SDC56290.1"/>
    </source>
</evidence>
<dbReference type="GO" id="GO:0051536">
    <property type="term" value="F:iron-sulfur cluster binding"/>
    <property type="evidence" value="ECO:0007669"/>
    <property type="project" value="UniProtKB-KW"/>
</dbReference>
<evidence type="ECO:0000256" key="3">
    <source>
        <dbReference type="ARBA" id="ARBA00001966"/>
    </source>
</evidence>
<dbReference type="GO" id="GO:0046872">
    <property type="term" value="F:metal ion binding"/>
    <property type="evidence" value="ECO:0007669"/>
    <property type="project" value="UniProtKB-KW"/>
</dbReference>
<evidence type="ECO:0000313" key="13">
    <source>
        <dbReference type="Proteomes" id="UP000199411"/>
    </source>
</evidence>
<sequence>MSTLGEFEPKRPDSYDVSWCPGCGNFPLRDALASAFKKLNLKPTDIAIVSGIGQAAKIVHYINTHGFHSLHGRAIPIASALKASNPNLVVIAEGGDGDMYSEGGNHFLHGIRRNSDITVIIHNNQIYGLTKGQGSPTTMMGQHTTTQPFGVFEEPLNAIALAIVLNASFVARAYVGNKDYTADIIAQAINHKGFAVVELFQPCVSFNKVNTYQWYSEHTYIMQNHDPKNKMIALQKALENDPIPLGVFYINNKKTFEENLMCYKQDNTPLFKRSTQIDKIKHFIDENF</sequence>
<dbReference type="Pfam" id="PF12367">
    <property type="entry name" value="PFO_beta_C"/>
    <property type="match status" value="1"/>
</dbReference>
<keyword evidence="4" id="KW-0479">Metal-binding</keyword>
<dbReference type="CDD" id="cd03375">
    <property type="entry name" value="TPP_OGFOR"/>
    <property type="match status" value="1"/>
</dbReference>
<protein>
    <submittedName>
        <fullName evidence="12">2-oxoglutarate ferredoxin oxidoreductase subunit beta</fullName>
    </submittedName>
</protein>
<dbReference type="InterPro" id="IPR051457">
    <property type="entry name" value="2-oxoacid:Fd_oxidoreductase"/>
</dbReference>
<evidence type="ECO:0000256" key="1">
    <source>
        <dbReference type="ARBA" id="ARBA00001946"/>
    </source>
</evidence>
<dbReference type="RefSeq" id="WP_092128663.1">
    <property type="nucleotide sequence ID" value="NZ_FMYU01000006.1"/>
</dbReference>
<gene>
    <name evidence="12" type="ORF">SAMN05660835_01027</name>
</gene>
<organism evidence="12 13">
    <name type="scientific">Desulfurella multipotens</name>
    <dbReference type="NCBI Taxonomy" id="79269"/>
    <lineage>
        <taxon>Bacteria</taxon>
        <taxon>Pseudomonadati</taxon>
        <taxon>Campylobacterota</taxon>
        <taxon>Desulfurellia</taxon>
        <taxon>Desulfurellales</taxon>
        <taxon>Desulfurellaceae</taxon>
        <taxon>Desulfurella</taxon>
    </lineage>
</organism>
<evidence type="ECO:0000256" key="8">
    <source>
        <dbReference type="ARBA" id="ARBA00023014"/>
    </source>
</evidence>
<dbReference type="Pfam" id="PF02775">
    <property type="entry name" value="TPP_enzyme_C"/>
    <property type="match status" value="1"/>
</dbReference>
<dbReference type="NCBIfam" id="TIGR02177">
    <property type="entry name" value="PorB_KorB"/>
    <property type="match status" value="1"/>
</dbReference>
<evidence type="ECO:0000256" key="5">
    <source>
        <dbReference type="ARBA" id="ARBA00022842"/>
    </source>
</evidence>
<dbReference type="GO" id="GO:0044281">
    <property type="term" value="P:small molecule metabolic process"/>
    <property type="evidence" value="ECO:0007669"/>
    <property type="project" value="UniProtKB-ARBA"/>
</dbReference>
<dbReference type="InterPro" id="IPR011896">
    <property type="entry name" value="OFOB"/>
</dbReference>
<keyword evidence="6" id="KW-0560">Oxidoreductase</keyword>
<dbReference type="InterPro" id="IPR029061">
    <property type="entry name" value="THDP-binding"/>
</dbReference>
<feature type="domain" description="Pyruvate ferredoxin oxidoreductase beta subunit C-terminal" evidence="11">
    <location>
        <begin position="203"/>
        <end position="264"/>
    </location>
</feature>
<comment type="cofactor">
    <cofactor evidence="3">
        <name>[4Fe-4S] cluster</name>
        <dbReference type="ChEBI" id="CHEBI:49883"/>
    </cofactor>
</comment>
<evidence type="ECO:0000259" key="10">
    <source>
        <dbReference type="Pfam" id="PF02775"/>
    </source>
</evidence>
<evidence type="ECO:0000259" key="11">
    <source>
        <dbReference type="Pfam" id="PF12367"/>
    </source>
</evidence>
<keyword evidence="13" id="KW-1185">Reference proteome</keyword>
<dbReference type="NCBIfam" id="NF008821">
    <property type="entry name" value="PRK11869.1"/>
    <property type="match status" value="1"/>
</dbReference>
<dbReference type="AlphaFoldDB" id="A0A1G6MLC8"/>
<keyword evidence="9" id="KW-0786">Thiamine pyrophosphate</keyword>
<dbReference type="PANTHER" id="PTHR48084:SF4">
    <property type="entry name" value="2-OXOGLUTARATE OXIDOREDUCTASE SUBUNIT KORB"/>
    <property type="match status" value="1"/>
</dbReference>
<dbReference type="Proteomes" id="UP000199411">
    <property type="component" value="Unassembled WGS sequence"/>
</dbReference>